<dbReference type="AlphaFoldDB" id="A0AAV2R3E5"/>
<comment type="caution">
    <text evidence="5">The sequence shown here is derived from an EMBL/GenBank/DDBJ whole genome shotgun (WGS) entry which is preliminary data.</text>
</comment>
<evidence type="ECO:0000256" key="2">
    <source>
        <dbReference type="SAM" id="Coils"/>
    </source>
</evidence>
<feature type="zinc finger region" description="C3H1-type" evidence="1">
    <location>
        <begin position="732"/>
        <end position="758"/>
    </location>
</feature>
<dbReference type="EMBL" id="CAXKWB010014620">
    <property type="protein sequence ID" value="CAL4111219.1"/>
    <property type="molecule type" value="Genomic_DNA"/>
</dbReference>
<reference evidence="5 6" key="1">
    <citation type="submission" date="2024-05" db="EMBL/GenBank/DDBJ databases">
        <authorList>
            <person name="Wallberg A."/>
        </authorList>
    </citation>
    <scope>NUCLEOTIDE SEQUENCE [LARGE SCALE GENOMIC DNA]</scope>
</reference>
<feature type="domain" description="C3H1-type" evidence="4">
    <location>
        <begin position="774"/>
        <end position="807"/>
    </location>
</feature>
<accession>A0AAV2R3E5</accession>
<sequence>MDTVLHSNTMNNTENTNVFNEKEKLMETEEESKNEKEVCDVPGLTAMEGSIPESAHITAAAVQSSENDNSVTDNVQTQSSENGGDVNAKTVQSSESDDYVADDVQTKISQEESRNVNVEGTMEMPSKETFEELFKDTLPIEEELRDFLGFEDGVQKKKYSLENDDGEENATILMEKEKSLVSMSDLEIDKENKEYTGEGTTMHLEKETSSVLESEVDGRSQTNISMDQQNNGVESAIPMEKETCSVSEPEMGGRFQTKLWRTLCLMDEQNKGSETANYMEKETSLVSRSEVNSRSQANISMEQPNKGEETAVPMEIETSSDSESEVDSRARNIIYLGEQNKGEDITILAEIPASSISTLKMDSQSNTKMSMNEHNKAEDQEVSIEVCHFYNRDINGCNTSAEECNWLHVCATCSDEHPVRVCKMQKEKENLKKKLFRRGRRGGRNSCEKRDIDICYYYNRNLNGCKDEKCKLSHECFCCGEGHPIIVCDLLKVENTYRQKCYNFNRGLLGCKEKNCEKFHCCFVCSKDHPIKSCNMKEQRGIAPVDGKSDIKKTAQAFDIPYNFSVRSSSHDNDGPLCYAYNEGPNGCTEPEGTCKSVHACYTCGENHPVSSCKQTPNKSATKITKRKGKTKAEKIAQKIEEKKEVAKQIEEQNELAVLKLEEKINAKKQEEKKELAVLKLEEKIKLKKANSTPKHPLITLKPKTQKADDKLAKPVTKHKPISPPRSNTDIRISREICRYFNNAGCRNANCPWLHGCTFCKGNHPVDKCMNKRKKKVDYCTYFNSYFNNGFNGCRNTDICPFVHACNSCGDDHPAAWCDSKNESPKSQTYKDIAEENKLAKNVSSKADYCQFFNNQNGCSKSKEICPLIHACFSCNGKHPVTDCDQEQAPSNSSVLHRNYNEISVTIKSYKGSNVKKISRSSSHEQYESGYPTANYEDSLMEHSGMIPSKPVEVEYEHYGKYRS</sequence>
<organism evidence="5 6">
    <name type="scientific">Meganyctiphanes norvegica</name>
    <name type="common">Northern krill</name>
    <name type="synonym">Thysanopoda norvegica</name>
    <dbReference type="NCBI Taxonomy" id="48144"/>
    <lineage>
        <taxon>Eukaryota</taxon>
        <taxon>Metazoa</taxon>
        <taxon>Ecdysozoa</taxon>
        <taxon>Arthropoda</taxon>
        <taxon>Crustacea</taxon>
        <taxon>Multicrustacea</taxon>
        <taxon>Malacostraca</taxon>
        <taxon>Eumalacostraca</taxon>
        <taxon>Eucarida</taxon>
        <taxon>Euphausiacea</taxon>
        <taxon>Euphausiidae</taxon>
        <taxon>Meganyctiphanes</taxon>
    </lineage>
</organism>
<feature type="region of interest" description="Disordered" evidence="3">
    <location>
        <begin position="706"/>
        <end position="726"/>
    </location>
</feature>
<feature type="zinc finger region" description="C3H1-type" evidence="1">
    <location>
        <begin position="774"/>
        <end position="807"/>
    </location>
</feature>
<feature type="region of interest" description="Disordered" evidence="3">
    <location>
        <begin position="279"/>
        <end position="298"/>
    </location>
</feature>
<keyword evidence="1" id="KW-0863">Zinc-finger</keyword>
<keyword evidence="6" id="KW-1185">Reference proteome</keyword>
<keyword evidence="1" id="KW-0479">Metal-binding</keyword>
<feature type="region of interest" description="Disordered" evidence="3">
    <location>
        <begin position="303"/>
        <end position="325"/>
    </location>
</feature>
<feature type="coiled-coil region" evidence="2">
    <location>
        <begin position="630"/>
        <end position="682"/>
    </location>
</feature>
<feature type="domain" description="C3H1-type" evidence="4">
    <location>
        <begin position="732"/>
        <end position="758"/>
    </location>
</feature>
<evidence type="ECO:0000313" key="6">
    <source>
        <dbReference type="Proteomes" id="UP001497623"/>
    </source>
</evidence>
<dbReference type="Proteomes" id="UP001497623">
    <property type="component" value="Unassembled WGS sequence"/>
</dbReference>
<dbReference type="PROSITE" id="PS50103">
    <property type="entry name" value="ZF_C3H1"/>
    <property type="match status" value="2"/>
</dbReference>
<keyword evidence="1" id="KW-0862">Zinc</keyword>
<evidence type="ECO:0000256" key="3">
    <source>
        <dbReference type="SAM" id="MobiDB-lite"/>
    </source>
</evidence>
<feature type="region of interest" description="Disordered" evidence="3">
    <location>
        <begin position="59"/>
        <end position="98"/>
    </location>
</feature>
<evidence type="ECO:0000313" key="5">
    <source>
        <dbReference type="EMBL" id="CAL4111219.1"/>
    </source>
</evidence>
<dbReference type="GO" id="GO:0008270">
    <property type="term" value="F:zinc ion binding"/>
    <property type="evidence" value="ECO:0007669"/>
    <property type="project" value="UniProtKB-KW"/>
</dbReference>
<evidence type="ECO:0000256" key="1">
    <source>
        <dbReference type="PROSITE-ProRule" id="PRU00723"/>
    </source>
</evidence>
<name>A0AAV2R3E5_MEGNR</name>
<feature type="compositionally biased region" description="Polar residues" evidence="3">
    <location>
        <begin position="284"/>
        <end position="298"/>
    </location>
</feature>
<proteinExistence type="predicted"/>
<protein>
    <recommendedName>
        <fullName evidence="4">C3H1-type domain-containing protein</fullName>
    </recommendedName>
</protein>
<dbReference type="InterPro" id="IPR000571">
    <property type="entry name" value="Znf_CCCH"/>
</dbReference>
<gene>
    <name evidence="5" type="ORF">MNOR_LOCUS19583</name>
</gene>
<evidence type="ECO:0000259" key="4">
    <source>
        <dbReference type="PROSITE" id="PS50103"/>
    </source>
</evidence>
<feature type="non-terminal residue" evidence="5">
    <location>
        <position position="964"/>
    </location>
</feature>
<keyword evidence="2" id="KW-0175">Coiled coil</keyword>
<feature type="compositionally biased region" description="Polar residues" evidence="3">
    <location>
        <begin position="61"/>
        <end position="82"/>
    </location>
</feature>